<evidence type="ECO:0000256" key="5">
    <source>
        <dbReference type="ARBA" id="ARBA00023125"/>
    </source>
</evidence>
<keyword evidence="5" id="KW-0238">DNA-binding</keyword>
<sequence length="1045" mass="117065">MALNLSWRGRRTTRAAVRSTDMSHGKKNQAVGSIQNLLLPADPNDVDFVEIPSPKQKSDLKKVPEIEIKLESSDEEEDRSESSTCPAPPHQMKNVSVAPPKLSVPGEDDGTSMTRPIRKRKSTSEVWQFFSRDPTNICRAICGLCKMSVSRGKLGGNFGTTALKRHLECKHPQEWAQRKSMRLQLEEEEEETFEDEEEKEELYPNLSSVAPTDPPTETLPHKDCAFISAPDPNSPKTYEIIDSSDEEEERGGRVLAESLEGTESKKKKYEDTGGAIFPNATFTTDPVDPPGAFQGLDNAQQTFTIPDYSAVPPGARRRKSISAVWQFFRLDRTNICRAICTLCQTSVSRGKMGGHFGTSALMRHLEGKHPVEWGRGKFNKLNIANTIEVEDEEDEEMDESGIYPEVSFSHFQYSDIPDTVDQMHFNVALGYNVESEEALMDGSDVSSSGKIKPDGRYAPNHQNAQAWNRNITELICGTALPFSFISSKAFHKFMGRADPQYSVPTKSFFARKAVPQIYEAVCENIVSELKRSTCPNIHITAHVLSGDLSGDYLSLTAHWSVMNPDGEQATERKHAVLCVKCFPKESTEVSIQQELIRQANLWLTSHALSPGFFISNRDFSLVQAIKGANCSHVPCFTHSLNLLVKDFLQNNRYIAGLLTVARKVCSHFIHSARARRILFELQYQNNLPKQSLRLESVPHWTSTFYMLQRLLEQQKAVQAYFLLHKVDAVDALNPGHWNLMLSLVDLLQPFEMATREVNSESSCLSQVLPELRYLHIFLKKIRGHFESSGDANGVVIAESLALKLSTDYGVNEMFQKEEYVLATLLDPRFKGRIEAILPPDSDIDHWKQILVRKVKEVMATPHGGRTANQSGEAEQFPTKLMDLEAGGALCRRNVAAAAPLIHKEKSLIEHLESVGLLASQSTGASLSTESHSACVMVENYLQDNKTIRAKDDPLNYWQKRAWLWPALTKLALVYLTCPSSSAYAERLLSSRQTLLDKQSPWGIMEGMGQIIFLKYNLENFPNYNPPALIFSSDNEGEQSDSDEGV</sequence>
<evidence type="ECO:0000256" key="6">
    <source>
        <dbReference type="ARBA" id="ARBA00023242"/>
    </source>
</evidence>
<evidence type="ECO:0000313" key="11">
    <source>
        <dbReference type="Proteomes" id="UP001181693"/>
    </source>
</evidence>
<keyword evidence="4" id="KW-0862">Zinc</keyword>
<dbReference type="EMBL" id="DYDO01000005">
    <property type="protein sequence ID" value="DBA25378.1"/>
    <property type="molecule type" value="Genomic_DNA"/>
</dbReference>
<dbReference type="GO" id="GO:0005634">
    <property type="term" value="C:nucleus"/>
    <property type="evidence" value="ECO:0007669"/>
    <property type="project" value="UniProtKB-SubCell"/>
</dbReference>
<comment type="subcellular location">
    <subcellularLocation>
        <location evidence="1">Nucleus</location>
    </subcellularLocation>
</comment>
<dbReference type="PANTHER" id="PTHR47241">
    <property type="entry name" value="FINGER PROTEIN, PUTATIVE-RELATED"/>
    <property type="match status" value="1"/>
</dbReference>
<dbReference type="InterPro" id="IPR003656">
    <property type="entry name" value="Znf_BED"/>
</dbReference>
<dbReference type="AlphaFoldDB" id="A0AAV3AEJ0"/>
<proteinExistence type="predicted"/>
<evidence type="ECO:0000256" key="8">
    <source>
        <dbReference type="SAM" id="MobiDB-lite"/>
    </source>
</evidence>
<dbReference type="PANTHER" id="PTHR47241:SF1">
    <property type="entry name" value="BED-TYPE DOMAIN-CONTAINING PROTEIN"/>
    <property type="match status" value="1"/>
</dbReference>
<comment type="caution">
    <text evidence="10">The sequence shown here is derived from an EMBL/GenBank/DDBJ whole genome shotgun (WGS) entry which is preliminary data.</text>
</comment>
<dbReference type="Pfam" id="PF02892">
    <property type="entry name" value="zf-BED"/>
    <property type="match status" value="2"/>
</dbReference>
<feature type="domain" description="BED-type" evidence="9">
    <location>
        <begin position="319"/>
        <end position="376"/>
    </location>
</feature>
<dbReference type="GO" id="GO:0046983">
    <property type="term" value="F:protein dimerization activity"/>
    <property type="evidence" value="ECO:0007669"/>
    <property type="project" value="InterPro"/>
</dbReference>
<evidence type="ECO:0000256" key="2">
    <source>
        <dbReference type="ARBA" id="ARBA00022723"/>
    </source>
</evidence>
<dbReference type="InterPro" id="IPR012337">
    <property type="entry name" value="RNaseH-like_sf"/>
</dbReference>
<protein>
    <recommendedName>
        <fullName evidence="9">BED-type domain-containing protein</fullName>
    </recommendedName>
</protein>
<keyword evidence="3 7" id="KW-0863">Zinc-finger</keyword>
<name>A0AAV3AEJ0_PYXAD</name>
<evidence type="ECO:0000259" key="9">
    <source>
        <dbReference type="PROSITE" id="PS50808"/>
    </source>
</evidence>
<dbReference type="Proteomes" id="UP001181693">
    <property type="component" value="Unassembled WGS sequence"/>
</dbReference>
<keyword evidence="11" id="KW-1185">Reference proteome</keyword>
<dbReference type="PROSITE" id="PS50808">
    <property type="entry name" value="ZF_BED"/>
    <property type="match status" value="2"/>
</dbReference>
<dbReference type="GO" id="GO:0008270">
    <property type="term" value="F:zinc ion binding"/>
    <property type="evidence" value="ECO:0007669"/>
    <property type="project" value="UniProtKB-KW"/>
</dbReference>
<reference evidence="10" key="1">
    <citation type="thesis" date="2020" institute="ProQuest LLC" country="789 East Eisenhower Parkway, Ann Arbor, MI, USA">
        <title>Comparative Genomics and Chromosome Evolution.</title>
        <authorList>
            <person name="Mudd A.B."/>
        </authorList>
    </citation>
    <scope>NUCLEOTIDE SEQUENCE</scope>
    <source>
        <strain evidence="10">1538</strain>
        <tissue evidence="10">Blood</tissue>
    </source>
</reference>
<gene>
    <name evidence="10" type="ORF">GDO54_012912</name>
</gene>
<feature type="region of interest" description="Disordered" evidence="8">
    <location>
        <begin position="1"/>
        <end position="28"/>
    </location>
</feature>
<dbReference type="InterPro" id="IPR052865">
    <property type="entry name" value="Zinc_finger_BED"/>
</dbReference>
<feature type="region of interest" description="Disordered" evidence="8">
    <location>
        <begin position="50"/>
        <end position="119"/>
    </location>
</feature>
<keyword evidence="2" id="KW-0479">Metal-binding</keyword>
<feature type="domain" description="BED-type" evidence="9">
    <location>
        <begin position="121"/>
        <end position="178"/>
    </location>
</feature>
<feature type="region of interest" description="Disordered" evidence="8">
    <location>
        <begin position="187"/>
        <end position="209"/>
    </location>
</feature>
<dbReference type="SUPFAM" id="SSF53098">
    <property type="entry name" value="Ribonuclease H-like"/>
    <property type="match status" value="1"/>
</dbReference>
<evidence type="ECO:0000256" key="7">
    <source>
        <dbReference type="PROSITE-ProRule" id="PRU00027"/>
    </source>
</evidence>
<feature type="compositionally biased region" description="Basic and acidic residues" evidence="8">
    <location>
        <begin position="56"/>
        <end position="72"/>
    </location>
</feature>
<dbReference type="SMART" id="SM00614">
    <property type="entry name" value="ZnF_BED"/>
    <property type="match status" value="2"/>
</dbReference>
<evidence type="ECO:0000256" key="1">
    <source>
        <dbReference type="ARBA" id="ARBA00004123"/>
    </source>
</evidence>
<dbReference type="InterPro" id="IPR008906">
    <property type="entry name" value="HATC_C_dom"/>
</dbReference>
<accession>A0AAV3AEJ0</accession>
<evidence type="ECO:0000313" key="10">
    <source>
        <dbReference type="EMBL" id="DBA25378.1"/>
    </source>
</evidence>
<evidence type="ECO:0000256" key="4">
    <source>
        <dbReference type="ARBA" id="ARBA00022833"/>
    </source>
</evidence>
<dbReference type="SUPFAM" id="SSF57667">
    <property type="entry name" value="beta-beta-alpha zinc fingers"/>
    <property type="match status" value="2"/>
</dbReference>
<keyword evidence="6" id="KW-0539">Nucleus</keyword>
<evidence type="ECO:0000256" key="3">
    <source>
        <dbReference type="ARBA" id="ARBA00022771"/>
    </source>
</evidence>
<organism evidence="10 11">
    <name type="scientific">Pyxicephalus adspersus</name>
    <name type="common">African bullfrog</name>
    <dbReference type="NCBI Taxonomy" id="30357"/>
    <lineage>
        <taxon>Eukaryota</taxon>
        <taxon>Metazoa</taxon>
        <taxon>Chordata</taxon>
        <taxon>Craniata</taxon>
        <taxon>Vertebrata</taxon>
        <taxon>Euteleostomi</taxon>
        <taxon>Amphibia</taxon>
        <taxon>Batrachia</taxon>
        <taxon>Anura</taxon>
        <taxon>Neobatrachia</taxon>
        <taxon>Ranoidea</taxon>
        <taxon>Pyxicephalidae</taxon>
        <taxon>Pyxicephalinae</taxon>
        <taxon>Pyxicephalus</taxon>
    </lineage>
</organism>
<dbReference type="GO" id="GO:0003677">
    <property type="term" value="F:DNA binding"/>
    <property type="evidence" value="ECO:0007669"/>
    <property type="project" value="UniProtKB-KW"/>
</dbReference>
<dbReference type="InterPro" id="IPR036236">
    <property type="entry name" value="Znf_C2H2_sf"/>
</dbReference>
<feature type="compositionally biased region" description="Acidic residues" evidence="8">
    <location>
        <begin position="187"/>
        <end position="200"/>
    </location>
</feature>
<dbReference type="Pfam" id="PF05699">
    <property type="entry name" value="Dimer_Tnp_hAT"/>
    <property type="match status" value="1"/>
</dbReference>